<dbReference type="GO" id="GO:0005736">
    <property type="term" value="C:RNA polymerase I complex"/>
    <property type="evidence" value="ECO:0007669"/>
    <property type="project" value="TreeGrafter"/>
</dbReference>
<dbReference type="InterPro" id="IPR033898">
    <property type="entry name" value="RNAP_AC19"/>
</dbReference>
<evidence type="ECO:0000256" key="1">
    <source>
        <dbReference type="ARBA" id="ARBA00004123"/>
    </source>
</evidence>
<keyword evidence="3" id="KW-0240">DNA-directed RNA polymerase</keyword>
<evidence type="ECO:0000256" key="6">
    <source>
        <dbReference type="ARBA" id="ARBA00025751"/>
    </source>
</evidence>
<evidence type="ECO:0000313" key="9">
    <source>
        <dbReference type="Proteomes" id="UP001280581"/>
    </source>
</evidence>
<dbReference type="CDD" id="cd07029">
    <property type="entry name" value="RNAP_I_III_AC19"/>
    <property type="match status" value="1"/>
</dbReference>
<organism evidence="8 9">
    <name type="scientific">Pseudopithomyces chartarum</name>
    <dbReference type="NCBI Taxonomy" id="1892770"/>
    <lineage>
        <taxon>Eukaryota</taxon>
        <taxon>Fungi</taxon>
        <taxon>Dikarya</taxon>
        <taxon>Ascomycota</taxon>
        <taxon>Pezizomycotina</taxon>
        <taxon>Dothideomycetes</taxon>
        <taxon>Pleosporomycetidae</taxon>
        <taxon>Pleosporales</taxon>
        <taxon>Massarineae</taxon>
        <taxon>Didymosphaeriaceae</taxon>
        <taxon>Pseudopithomyces</taxon>
    </lineage>
</organism>
<dbReference type="SUPFAM" id="SSF55257">
    <property type="entry name" value="RBP11-like subunits of RNA polymerase"/>
    <property type="match status" value="1"/>
</dbReference>
<evidence type="ECO:0000256" key="5">
    <source>
        <dbReference type="ARBA" id="ARBA00023242"/>
    </source>
</evidence>
<dbReference type="GO" id="GO:0006362">
    <property type="term" value="P:transcription elongation by RNA polymerase I"/>
    <property type="evidence" value="ECO:0007669"/>
    <property type="project" value="TreeGrafter"/>
</dbReference>
<dbReference type="InterPro" id="IPR036603">
    <property type="entry name" value="RBP11-like"/>
</dbReference>
<dbReference type="InterPro" id="IPR022905">
    <property type="entry name" value="Rpo11-like"/>
</dbReference>
<dbReference type="PANTHER" id="PTHR13946">
    <property type="entry name" value="DNA-DIRECTED RNA POLYMERASE I,II,III"/>
    <property type="match status" value="1"/>
</dbReference>
<dbReference type="GO" id="GO:0055029">
    <property type="term" value="C:nuclear DNA-directed RNA polymerase complex"/>
    <property type="evidence" value="ECO:0007669"/>
    <property type="project" value="UniProtKB-ARBA"/>
</dbReference>
<dbReference type="Pfam" id="PF13656">
    <property type="entry name" value="RNA_pol_L_2"/>
    <property type="match status" value="1"/>
</dbReference>
<accession>A0AAN6LQC1</accession>
<dbReference type="Gene3D" id="3.30.1360.10">
    <property type="entry name" value="RNA polymerase, RBP11-like subunit"/>
    <property type="match status" value="1"/>
</dbReference>
<evidence type="ECO:0000256" key="4">
    <source>
        <dbReference type="ARBA" id="ARBA00023163"/>
    </source>
</evidence>
<comment type="caution">
    <text evidence="8">The sequence shown here is derived from an EMBL/GenBank/DDBJ whole genome shotgun (WGS) entry which is preliminary data.</text>
</comment>
<proteinExistence type="inferred from homology"/>
<dbReference type="EMBL" id="WVTA01000014">
    <property type="protein sequence ID" value="KAK3202092.1"/>
    <property type="molecule type" value="Genomic_DNA"/>
</dbReference>
<reference evidence="8 9" key="1">
    <citation type="submission" date="2021-02" db="EMBL/GenBank/DDBJ databases">
        <title>Genome assembly of Pseudopithomyces chartarum.</title>
        <authorList>
            <person name="Jauregui R."/>
            <person name="Singh J."/>
            <person name="Voisey C."/>
        </authorList>
    </citation>
    <scope>NUCLEOTIDE SEQUENCE [LARGE SCALE GENOMIC DNA]</scope>
    <source>
        <strain evidence="8 9">AGR01</strain>
    </source>
</reference>
<keyword evidence="9" id="KW-1185">Reference proteome</keyword>
<evidence type="ECO:0000256" key="3">
    <source>
        <dbReference type="ARBA" id="ARBA00022478"/>
    </source>
</evidence>
<dbReference type="GO" id="GO:0003899">
    <property type="term" value="F:DNA-directed RNA polymerase activity"/>
    <property type="evidence" value="ECO:0007669"/>
    <property type="project" value="InterPro"/>
</dbReference>
<feature type="domain" description="DNA-directed RNA polymerase RBP11-like dimerisation" evidence="7">
    <location>
        <begin position="46"/>
        <end position="118"/>
    </location>
</feature>
<dbReference type="GO" id="GO:0046983">
    <property type="term" value="F:protein dimerization activity"/>
    <property type="evidence" value="ECO:0007669"/>
    <property type="project" value="InterPro"/>
</dbReference>
<dbReference type="PROSITE" id="PS01154">
    <property type="entry name" value="RNA_POL_L_13KD"/>
    <property type="match status" value="1"/>
</dbReference>
<evidence type="ECO:0000256" key="2">
    <source>
        <dbReference type="ARBA" id="ARBA00022079"/>
    </source>
</evidence>
<dbReference type="GO" id="GO:0005666">
    <property type="term" value="C:RNA polymerase III complex"/>
    <property type="evidence" value="ECO:0007669"/>
    <property type="project" value="TreeGrafter"/>
</dbReference>
<sequence length="134" mass="15069">MSAKPIIQGHEFPVITPTAIKEIDDIPVEVDKNRVRVLDGATDTAASFQFDGEDHTLGNVLRYIIMKNPDVEFCGYSIPHPSEAKMNIRIQSYDGANVHDILEKGLQDLMDMCDVVTEKFTIARDEFRADKMQA</sequence>
<dbReference type="Proteomes" id="UP001280581">
    <property type="component" value="Unassembled WGS sequence"/>
</dbReference>
<dbReference type="InterPro" id="IPR008193">
    <property type="entry name" value="RNA_pol_Rpb11_13-16kDa_CS"/>
</dbReference>
<dbReference type="AlphaFoldDB" id="A0AAN6LQC1"/>
<evidence type="ECO:0000313" key="8">
    <source>
        <dbReference type="EMBL" id="KAK3202092.1"/>
    </source>
</evidence>
<dbReference type="HAMAP" id="MF_00261">
    <property type="entry name" value="RNApol_arch_Rpo11"/>
    <property type="match status" value="1"/>
</dbReference>
<dbReference type="GO" id="GO:0003677">
    <property type="term" value="F:DNA binding"/>
    <property type="evidence" value="ECO:0007669"/>
    <property type="project" value="InterPro"/>
</dbReference>
<comment type="subcellular location">
    <subcellularLocation>
        <location evidence="1">Nucleus</location>
    </subcellularLocation>
</comment>
<keyword evidence="5" id="KW-0539">Nucleus</keyword>
<name>A0AAN6LQC1_9PLEO</name>
<comment type="similarity">
    <text evidence="6">Belongs to the archaeal Rpo11/eukaryotic RPB11/RPC19 RNA polymerase subunit family.</text>
</comment>
<dbReference type="InterPro" id="IPR009025">
    <property type="entry name" value="RBP11-like_dimer"/>
</dbReference>
<evidence type="ECO:0000259" key="7">
    <source>
        <dbReference type="Pfam" id="PF13656"/>
    </source>
</evidence>
<dbReference type="FunFam" id="3.30.1360.10:FF:000006">
    <property type="entry name" value="DNA-directed RNA polymerases I and III subunit RPAC2"/>
    <property type="match status" value="1"/>
</dbReference>
<dbReference type="PANTHER" id="PTHR13946:SF28">
    <property type="entry name" value="DNA-DIRECTED RNA POLYMERASES I AND III SUBUNIT RPAC2"/>
    <property type="match status" value="1"/>
</dbReference>
<protein>
    <recommendedName>
        <fullName evidence="2">DNA-directed RNA polymerases I and III subunit RPAC2</fullName>
    </recommendedName>
</protein>
<dbReference type="GO" id="GO:0006383">
    <property type="term" value="P:transcription by RNA polymerase III"/>
    <property type="evidence" value="ECO:0007669"/>
    <property type="project" value="TreeGrafter"/>
</dbReference>
<gene>
    <name evidence="8" type="ORF">GRF29_161g100370</name>
</gene>
<keyword evidence="4" id="KW-0804">Transcription</keyword>